<dbReference type="EMBL" id="JAIVGD010000002">
    <property type="protein sequence ID" value="KAH0779737.1"/>
    <property type="molecule type" value="Genomic_DNA"/>
</dbReference>
<evidence type="ECO:0000256" key="1">
    <source>
        <dbReference type="SAM" id="Phobius"/>
    </source>
</evidence>
<dbReference type="PANTHER" id="PTHR33659">
    <property type="entry name" value="PROTEIN, PUTATIVE-RELATED-RELATED"/>
    <property type="match status" value="1"/>
</dbReference>
<feature type="chain" id="PRO_5046064489" description="Transmembrane protein" evidence="2">
    <location>
        <begin position="31"/>
        <end position="75"/>
    </location>
</feature>
<evidence type="ECO:0000313" key="3">
    <source>
        <dbReference type="EMBL" id="KAH0779737.1"/>
    </source>
</evidence>
<feature type="transmembrane region" description="Helical" evidence="1">
    <location>
        <begin position="54"/>
        <end position="74"/>
    </location>
</feature>
<evidence type="ECO:0000256" key="2">
    <source>
        <dbReference type="SAM" id="SignalP"/>
    </source>
</evidence>
<feature type="signal peptide" evidence="2">
    <location>
        <begin position="1"/>
        <end position="30"/>
    </location>
</feature>
<keyword evidence="1" id="KW-1133">Transmembrane helix</keyword>
<sequence length="75" mass="7984">MAQNGNSTMSFLLAIAMIIIILFFSSTAMAQDTAVAPTPPMETGMDTGNNGFGLPVSEAMVCFSVFFSMLVVLFH</sequence>
<keyword evidence="2" id="KW-0732">Signal</keyword>
<dbReference type="Proteomes" id="UP000826656">
    <property type="component" value="Unassembled WGS sequence"/>
</dbReference>
<proteinExistence type="predicted"/>
<reference evidence="3 4" key="1">
    <citation type="journal article" date="2021" name="bioRxiv">
        <title>Chromosome-scale and haplotype-resolved genome assembly of a tetraploid potato cultivar.</title>
        <authorList>
            <person name="Sun H."/>
            <person name="Jiao W.-B."/>
            <person name="Krause K."/>
            <person name="Campoy J.A."/>
            <person name="Goel M."/>
            <person name="Folz-Donahue K."/>
            <person name="Kukat C."/>
            <person name="Huettel B."/>
            <person name="Schneeberger K."/>
        </authorList>
    </citation>
    <scope>NUCLEOTIDE SEQUENCE [LARGE SCALE GENOMIC DNA]</scope>
    <source>
        <strain evidence="3">SolTubOtavaFocal</strain>
        <tissue evidence="3">Leaves</tissue>
    </source>
</reference>
<keyword evidence="4" id="KW-1185">Reference proteome</keyword>
<keyword evidence="1" id="KW-0472">Membrane</keyword>
<comment type="caution">
    <text evidence="3">The sequence shown here is derived from an EMBL/GenBank/DDBJ whole genome shotgun (WGS) entry which is preliminary data.</text>
</comment>
<dbReference type="PANTHER" id="PTHR33659:SF8">
    <property type="entry name" value="TRANSMEMBRANE PROTEIN"/>
    <property type="match status" value="1"/>
</dbReference>
<evidence type="ECO:0000313" key="4">
    <source>
        <dbReference type="Proteomes" id="UP000826656"/>
    </source>
</evidence>
<keyword evidence="1" id="KW-0812">Transmembrane</keyword>
<protein>
    <recommendedName>
        <fullName evidence="5">Transmembrane protein</fullName>
    </recommendedName>
</protein>
<name>A0ABQ7WG63_SOLTU</name>
<gene>
    <name evidence="3" type="ORF">KY290_006164</name>
</gene>
<evidence type="ECO:0008006" key="5">
    <source>
        <dbReference type="Google" id="ProtNLM"/>
    </source>
</evidence>
<organism evidence="3 4">
    <name type="scientific">Solanum tuberosum</name>
    <name type="common">Potato</name>
    <dbReference type="NCBI Taxonomy" id="4113"/>
    <lineage>
        <taxon>Eukaryota</taxon>
        <taxon>Viridiplantae</taxon>
        <taxon>Streptophyta</taxon>
        <taxon>Embryophyta</taxon>
        <taxon>Tracheophyta</taxon>
        <taxon>Spermatophyta</taxon>
        <taxon>Magnoliopsida</taxon>
        <taxon>eudicotyledons</taxon>
        <taxon>Gunneridae</taxon>
        <taxon>Pentapetalae</taxon>
        <taxon>asterids</taxon>
        <taxon>lamiids</taxon>
        <taxon>Solanales</taxon>
        <taxon>Solanaceae</taxon>
        <taxon>Solanoideae</taxon>
        <taxon>Solaneae</taxon>
        <taxon>Solanum</taxon>
    </lineage>
</organism>
<accession>A0ABQ7WG63</accession>